<evidence type="ECO:0000256" key="1">
    <source>
        <dbReference type="SAM" id="MobiDB-lite"/>
    </source>
</evidence>
<evidence type="ECO:0000259" key="3">
    <source>
        <dbReference type="Pfam" id="PF14392"/>
    </source>
</evidence>
<evidence type="ECO:0000259" key="2">
    <source>
        <dbReference type="Pfam" id="PF14111"/>
    </source>
</evidence>
<reference evidence="4" key="1">
    <citation type="submission" date="2019-12" db="EMBL/GenBank/DDBJ databases">
        <title>Genome sequencing and annotation of Brassica cretica.</title>
        <authorList>
            <person name="Studholme D.J."/>
            <person name="Sarris P."/>
        </authorList>
    </citation>
    <scope>NUCLEOTIDE SEQUENCE</scope>
    <source>
        <strain evidence="4">PFS-109/04</strain>
        <tissue evidence="4">Leaf</tissue>
    </source>
</reference>
<proteinExistence type="predicted"/>
<organism evidence="4 5">
    <name type="scientific">Brassica cretica</name>
    <name type="common">Mustard</name>
    <dbReference type="NCBI Taxonomy" id="69181"/>
    <lineage>
        <taxon>Eukaryota</taxon>
        <taxon>Viridiplantae</taxon>
        <taxon>Streptophyta</taxon>
        <taxon>Embryophyta</taxon>
        <taxon>Tracheophyta</taxon>
        <taxon>Spermatophyta</taxon>
        <taxon>Magnoliopsida</taxon>
        <taxon>eudicotyledons</taxon>
        <taxon>Gunneridae</taxon>
        <taxon>Pentapetalae</taxon>
        <taxon>rosids</taxon>
        <taxon>malvids</taxon>
        <taxon>Brassicales</taxon>
        <taxon>Brassicaceae</taxon>
        <taxon>Brassiceae</taxon>
        <taxon>Brassica</taxon>
    </lineage>
</organism>
<feature type="domain" description="DUF4283" evidence="2">
    <location>
        <begin position="38"/>
        <end position="116"/>
    </location>
</feature>
<dbReference type="InterPro" id="IPR025836">
    <property type="entry name" value="Zn_knuckle_CX2CX4HX4C"/>
</dbReference>
<feature type="region of interest" description="Disordered" evidence="1">
    <location>
        <begin position="212"/>
        <end position="299"/>
    </location>
</feature>
<dbReference type="Pfam" id="PF14111">
    <property type="entry name" value="DUF4283"/>
    <property type="match status" value="1"/>
</dbReference>
<name>A0A8S9QDK9_BRACR</name>
<feature type="region of interest" description="Disordered" evidence="1">
    <location>
        <begin position="336"/>
        <end position="362"/>
    </location>
</feature>
<accession>A0A8S9QDK9</accession>
<dbReference type="PANTHER" id="PTHR31286:SF163">
    <property type="entry name" value="ZINC KNUCKLE CX2CX4HX4C DOMAIN-CONTAINING PROTEIN"/>
    <property type="match status" value="1"/>
</dbReference>
<evidence type="ECO:0000313" key="4">
    <source>
        <dbReference type="EMBL" id="KAF3540297.1"/>
    </source>
</evidence>
<feature type="domain" description="Zinc knuckle CX2CX4HX4C" evidence="3">
    <location>
        <begin position="173"/>
        <end position="216"/>
    </location>
</feature>
<dbReference type="AlphaFoldDB" id="A0A8S9QDK9"/>
<gene>
    <name evidence="4" type="ORF">F2Q69_00024793</name>
</gene>
<protein>
    <recommendedName>
        <fullName evidence="6">DUF4283 domain-containing protein</fullName>
    </recommendedName>
</protein>
<dbReference type="EMBL" id="QGKX02001290">
    <property type="protein sequence ID" value="KAF3540297.1"/>
    <property type="molecule type" value="Genomic_DNA"/>
</dbReference>
<sequence length="362" mass="42559">MTQRLSRSEKGKWVPDPNKQPRRPPILIPEPENNSLVEANKFTLIGRVTNPHIRKPRALVDFFLQHWSVAGQYTGRDLGPYLFQFTFESERDMQTILNKAPFHFKRWMLILQRWEPIVSDDFPATISFWIRVHGIPLHYWTEQALHTIGSELGVVETKDVQQGRVRVHVNGLKPLEMLLDITLAAGGTKQVEIEYEKLEKHCFLCKSLSHEQDDCPQKRNFGGPNTEKKDINYSKTMESLDSYRRAKDDRKEERNRSSYYQNRVMDSRPYYRSREDLYATPRGSRQRTPPRLHSNRDYYNKDASSVLLVDRDRATSPHYRRARELEIRRSLFSKREDPVRRPATQRISQGQASVHSRLGDKV</sequence>
<dbReference type="InterPro" id="IPR040256">
    <property type="entry name" value="At4g02000-like"/>
</dbReference>
<feature type="compositionally biased region" description="Basic and acidic residues" evidence="1">
    <location>
        <begin position="1"/>
        <end position="13"/>
    </location>
</feature>
<evidence type="ECO:0000313" key="5">
    <source>
        <dbReference type="Proteomes" id="UP000712600"/>
    </source>
</evidence>
<feature type="compositionally biased region" description="Polar residues" evidence="1">
    <location>
        <begin position="345"/>
        <end position="354"/>
    </location>
</feature>
<dbReference type="Proteomes" id="UP000712600">
    <property type="component" value="Unassembled WGS sequence"/>
</dbReference>
<feature type="region of interest" description="Disordered" evidence="1">
    <location>
        <begin position="1"/>
        <end position="30"/>
    </location>
</feature>
<dbReference type="InterPro" id="IPR025558">
    <property type="entry name" value="DUF4283"/>
</dbReference>
<comment type="caution">
    <text evidence="4">The sequence shown here is derived from an EMBL/GenBank/DDBJ whole genome shotgun (WGS) entry which is preliminary data.</text>
</comment>
<feature type="compositionally biased region" description="Basic and acidic residues" evidence="1">
    <location>
        <begin position="241"/>
        <end position="256"/>
    </location>
</feature>
<dbReference type="PANTHER" id="PTHR31286">
    <property type="entry name" value="GLYCINE-RICH CELL WALL STRUCTURAL PROTEIN 1.8-LIKE"/>
    <property type="match status" value="1"/>
</dbReference>
<dbReference type="Pfam" id="PF14392">
    <property type="entry name" value="zf-CCHC_4"/>
    <property type="match status" value="1"/>
</dbReference>
<evidence type="ECO:0008006" key="6">
    <source>
        <dbReference type="Google" id="ProtNLM"/>
    </source>
</evidence>